<proteinExistence type="predicted"/>
<dbReference type="Proteomes" id="UP000792457">
    <property type="component" value="Unassembled WGS sequence"/>
</dbReference>
<dbReference type="EMBL" id="KZ311704">
    <property type="protein sequence ID" value="KAG8240128.1"/>
    <property type="molecule type" value="Genomic_DNA"/>
</dbReference>
<keyword evidence="3" id="KW-1185">Reference proteome</keyword>
<feature type="non-terminal residue" evidence="2">
    <location>
        <position position="72"/>
    </location>
</feature>
<gene>
    <name evidence="2" type="ORF">J437_LFUL007305</name>
</gene>
<comment type="caution">
    <text evidence="2">The sequence shown here is derived from an EMBL/GenBank/DDBJ whole genome shotgun (WGS) entry which is preliminary data.</text>
</comment>
<accession>A0A8K0KTL7</accession>
<reference evidence="2" key="2">
    <citation type="submission" date="2017-10" db="EMBL/GenBank/DDBJ databases">
        <title>Ladona fulva Genome sequencing and assembly.</title>
        <authorList>
            <person name="Murali S."/>
            <person name="Richards S."/>
            <person name="Bandaranaike D."/>
            <person name="Bellair M."/>
            <person name="Blankenburg K."/>
            <person name="Chao H."/>
            <person name="Dinh H."/>
            <person name="Doddapaneni H."/>
            <person name="Dugan-Rocha S."/>
            <person name="Elkadiri S."/>
            <person name="Gnanaolivu R."/>
            <person name="Hernandez B."/>
            <person name="Skinner E."/>
            <person name="Javaid M."/>
            <person name="Lee S."/>
            <person name="Li M."/>
            <person name="Ming W."/>
            <person name="Munidasa M."/>
            <person name="Muniz J."/>
            <person name="Nguyen L."/>
            <person name="Hughes D."/>
            <person name="Osuji N."/>
            <person name="Pu L.-L."/>
            <person name="Puazo M."/>
            <person name="Qu C."/>
            <person name="Quiroz J."/>
            <person name="Raj R."/>
            <person name="Weissenberger G."/>
            <person name="Xin Y."/>
            <person name="Zou X."/>
            <person name="Han Y."/>
            <person name="Worley K."/>
            <person name="Muzny D."/>
            <person name="Gibbs R."/>
        </authorList>
    </citation>
    <scope>NUCLEOTIDE SEQUENCE</scope>
    <source>
        <strain evidence="2">Sampled in the wild</strain>
    </source>
</reference>
<sequence>MFLLERRVYPLLEDKRTPKSYRLGHPERSTVATFGHEGQRTKDKRQGGLQSSFQKSPETPEIKYKHPASLRK</sequence>
<protein>
    <submittedName>
        <fullName evidence="2">Uncharacterized protein</fullName>
    </submittedName>
</protein>
<evidence type="ECO:0000256" key="1">
    <source>
        <dbReference type="SAM" id="MobiDB-lite"/>
    </source>
</evidence>
<organism evidence="2 3">
    <name type="scientific">Ladona fulva</name>
    <name type="common">Scarce chaser dragonfly</name>
    <name type="synonym">Libellula fulva</name>
    <dbReference type="NCBI Taxonomy" id="123851"/>
    <lineage>
        <taxon>Eukaryota</taxon>
        <taxon>Metazoa</taxon>
        <taxon>Ecdysozoa</taxon>
        <taxon>Arthropoda</taxon>
        <taxon>Hexapoda</taxon>
        <taxon>Insecta</taxon>
        <taxon>Pterygota</taxon>
        <taxon>Palaeoptera</taxon>
        <taxon>Odonata</taxon>
        <taxon>Epiprocta</taxon>
        <taxon>Anisoptera</taxon>
        <taxon>Libelluloidea</taxon>
        <taxon>Libellulidae</taxon>
        <taxon>Ladona</taxon>
    </lineage>
</organism>
<dbReference type="AlphaFoldDB" id="A0A8K0KTL7"/>
<reference evidence="2" key="1">
    <citation type="submission" date="2013-04" db="EMBL/GenBank/DDBJ databases">
        <authorList>
            <person name="Qu J."/>
            <person name="Murali S.C."/>
            <person name="Bandaranaike D."/>
            <person name="Bellair M."/>
            <person name="Blankenburg K."/>
            <person name="Chao H."/>
            <person name="Dinh H."/>
            <person name="Doddapaneni H."/>
            <person name="Downs B."/>
            <person name="Dugan-Rocha S."/>
            <person name="Elkadiri S."/>
            <person name="Gnanaolivu R.D."/>
            <person name="Hernandez B."/>
            <person name="Javaid M."/>
            <person name="Jayaseelan J.C."/>
            <person name="Lee S."/>
            <person name="Li M."/>
            <person name="Ming W."/>
            <person name="Munidasa M."/>
            <person name="Muniz J."/>
            <person name="Nguyen L."/>
            <person name="Ongeri F."/>
            <person name="Osuji N."/>
            <person name="Pu L.-L."/>
            <person name="Puazo M."/>
            <person name="Qu C."/>
            <person name="Quiroz J."/>
            <person name="Raj R."/>
            <person name="Weissenberger G."/>
            <person name="Xin Y."/>
            <person name="Zou X."/>
            <person name="Han Y."/>
            <person name="Richards S."/>
            <person name="Worley K."/>
            <person name="Muzny D."/>
            <person name="Gibbs R."/>
        </authorList>
    </citation>
    <scope>NUCLEOTIDE SEQUENCE</scope>
    <source>
        <strain evidence="2">Sampled in the wild</strain>
    </source>
</reference>
<feature type="region of interest" description="Disordered" evidence="1">
    <location>
        <begin position="18"/>
        <end position="72"/>
    </location>
</feature>
<name>A0A8K0KTL7_LADFU</name>
<evidence type="ECO:0000313" key="3">
    <source>
        <dbReference type="Proteomes" id="UP000792457"/>
    </source>
</evidence>
<feature type="compositionally biased region" description="Basic and acidic residues" evidence="1">
    <location>
        <begin position="37"/>
        <end position="46"/>
    </location>
</feature>
<evidence type="ECO:0000313" key="2">
    <source>
        <dbReference type="EMBL" id="KAG8240128.1"/>
    </source>
</evidence>
<feature type="compositionally biased region" description="Polar residues" evidence="1">
    <location>
        <begin position="48"/>
        <end position="57"/>
    </location>
</feature>